<proteinExistence type="predicted"/>
<keyword evidence="2" id="KW-1185">Reference proteome</keyword>
<protein>
    <submittedName>
        <fullName evidence="1">Uncharacterized protein</fullName>
    </submittedName>
</protein>
<organism evidence="1 2">
    <name type="scientific">Eretmocerus hayati</name>
    <dbReference type="NCBI Taxonomy" id="131215"/>
    <lineage>
        <taxon>Eukaryota</taxon>
        <taxon>Metazoa</taxon>
        <taxon>Ecdysozoa</taxon>
        <taxon>Arthropoda</taxon>
        <taxon>Hexapoda</taxon>
        <taxon>Insecta</taxon>
        <taxon>Pterygota</taxon>
        <taxon>Neoptera</taxon>
        <taxon>Endopterygota</taxon>
        <taxon>Hymenoptera</taxon>
        <taxon>Apocrita</taxon>
        <taxon>Proctotrupomorpha</taxon>
        <taxon>Chalcidoidea</taxon>
        <taxon>Aphelinidae</taxon>
        <taxon>Aphelininae</taxon>
        <taxon>Eretmocerus</taxon>
    </lineage>
</organism>
<sequence length="2273" mass="251616">MTLVGSADDVAAAPSCYLVFEDGTVFPGSSFGARKQVDGEIVFQTGMVGYPESLTDPSYCEQILVLTYPLIGNYGVPGDEKCEYGLPRWFESHKIWAAGLVVSEHCNSPSHWRQTKSLSDWLKEEGVPGIQGIDTRALTKLIREKGSILGRIVQNLPVNLSSLPPLVDPNTCNLVAKVSTTTVKTFNEKGSPRICVIDCGLKYNQLRCFLKRGARVDVVPWNHKVQNEQFDGLFLSNGPGDPSMCTETLNNLKAVLAASKKKPIFGICLGHQLLSLAAGCKSYKMSYGNRGHNQPALHHGTGRCYMSSQNHGFAIDSSSLPDKWCTLFSNANDKSNEGITHESLPYFSVQFHPEHNAGPEDLECLFDVFLETVHQPIGSKPVKQRLLEKLHYADAPVLTNGAVTNGAACNGGTKSFIVRPKKVLILGSGGLSIGQAGEFDYSGSQAIKALREESIQTVLINPNIATVQTSKGMADKVYFLPILHDYVEQVIQSERPDGVLLTFGGQTALNCGVELDKRGTLKKYGVKILGTPIESIIETEDRKLFADRVNEINEKVAPSCAVYSIQEALEAADKLGYPVMARAAFSLGGLGSGFANTKDELKTLAQQALAHSSQLIIDKSLQGWKEVEYEVVRDAYGNCITVCNMENVDPLGIHTGESIVVAPSQTLSNREYNMLRTTAIKVIRHFGIVGECNIQYALNPFSEEFYIIEVNARLSRSSALASKATGYPLAYVAAKLALGVPLPDIKNLVTGNTTACFEPSLDYCVVKIPRWDLSKFQRVSTKIGSSMKSVGEVMAIGRTFEEAFQKALRMVDENVVGFCPYLKSVNEDELEKPTDKRMFVLAAAMKAGYTTDRLYELTKIDKWFLEKMRNIIVYETKLEQIDQTKLSFKSLLKAKQLGFSDKQIARAVKSTELAIRKQRKESSIYPFIKQIDTVAAEWPASTNYLYLTYNGTSHDLDFPGGYVMVIGSGVYRIGSSVEFDWCAVSCLRELRNLGKKTIMVNYNPETVSTDYDMSDRLYFEEISFEVVMDIYDQEAPEGIILSMGGQLPNNIAMDLHRQQARILGTSPEQIDGAENRFKFSRMLDRIGMSQPRWRELTDLQAAVEFCGEVGYPCLVRPSYVLSGAAMNVAHSDADLKSYLASAASVSKTHPVVISKFILEAKEIDVDAVAYNGNILCIAVSEHVENAGVHSGDATLVTPPQDINPQTLDKIMIITRQIAHNLEVTGPFNMQLIAKDNELKVIECNVRVSRSFPFVSKTLDHDFVAMATRLIVGEPVEPVDVLAGCGKVGVKVPQFSFSRLTGADVMLGVEMASTGEVACFGDNRYEAYLKGMMSTGFHIPKKGILLSIGTYKHKTDLLPSIASLQKMGFKLYASMGTADFYSAHKIDVEPVQWTFEDVVESSEDSSPSELRNLADFLSKKHFDLVINLPMRTGGARRVANFMTHGYRTRRLAVDYSVPLITDVKCAKLLVEAMLMLNGQAPRMKTHTDCMTSRRLLRLPGFIDVHVHAREPGATEKEDFASCTAAALAGGVTMILAMPNTNPAVIDQHSLAVAKEHAKAGARCDYALFAGASSDNCTTVAELAPQCAALKMYLNETFTTLRLNDLTVWTKHFENWPHKYPICVHAEGQTTAAIILLASLHNRSIHVCHVAKKEEIQIIRAAKEKGLPVTCEVCPHHLFLSLDDLKRIGEGRGQVRPMIGTKEDVQALWDNMDFIDVFATDHAPHTVEEKSRKSPPPPPGYPGLETMVPLLLNAVNEGKLEIEDLKDKLYWNPKRIFNLPEQPNTYVEVDLDEEWVIPEAMPFTKSKWTPFAGMKIRGSVHRVVLRGEVAYVEGQILVAPGFGQDVRELQRKTKFITPPVIHPPNIIEGVISRPNSATHDGLLSPKRHLYDRYNENDDEPIESSGHLLHPTSKSLVHFAPDSASLTVQRPSSPIPAQLSSATKFKSDSNPNLTIQLPLQPPLQPGNHGLTGHHILSVDMFKKEQLKDIFDIAHDLRKSILADRPLDHILRGKVMASMFYEVSTRTSCSFDAAMQRLGGRVIHMDEIKSSVKKGETLEDSVAIMAGYADVVVLRHPEKGAMNRAAVKCRKPLINAGDGVGEHPTQALLDVFTIREEMGTVRGLTITMVGDLKHGRTVHSLARLLALYENVQLRYVSPTSLGMPDEIIKYVAKLGVPQEKHTRLEDVLAETDILYMTRIQRERFATEEEYKNACGHFVVTPQLMTRAKNKMRVMHPLPRIFEISPEFDNDPRAAYFRQAENGVYVRMALLAMVLGRC</sequence>
<dbReference type="Proteomes" id="UP001239111">
    <property type="component" value="Chromosome 1"/>
</dbReference>
<name>A0ACC2PJT0_9HYME</name>
<reference evidence="1" key="1">
    <citation type="submission" date="2023-04" db="EMBL/GenBank/DDBJ databases">
        <title>A chromosome-level genome assembly of the parasitoid wasp Eretmocerus hayati.</title>
        <authorList>
            <person name="Zhong Y."/>
            <person name="Liu S."/>
            <person name="Liu Y."/>
        </authorList>
    </citation>
    <scope>NUCLEOTIDE SEQUENCE</scope>
    <source>
        <strain evidence="1">ZJU_SS_LIU_2023</strain>
    </source>
</reference>
<accession>A0ACC2PJT0</accession>
<evidence type="ECO:0000313" key="1">
    <source>
        <dbReference type="EMBL" id="KAJ8683268.1"/>
    </source>
</evidence>
<dbReference type="EMBL" id="CM056741">
    <property type="protein sequence ID" value="KAJ8683268.1"/>
    <property type="molecule type" value="Genomic_DNA"/>
</dbReference>
<comment type="caution">
    <text evidence="1">The sequence shown here is derived from an EMBL/GenBank/DDBJ whole genome shotgun (WGS) entry which is preliminary data.</text>
</comment>
<evidence type="ECO:0000313" key="2">
    <source>
        <dbReference type="Proteomes" id="UP001239111"/>
    </source>
</evidence>
<gene>
    <name evidence="1" type="ORF">QAD02_019060</name>
</gene>